<dbReference type="EMBL" id="JXLI01000011">
    <property type="protein sequence ID" value="KJY56293.1"/>
    <property type="molecule type" value="Genomic_DNA"/>
</dbReference>
<dbReference type="OrthoDB" id="95460at2"/>
<evidence type="ECO:0000256" key="3">
    <source>
        <dbReference type="ARBA" id="ARBA00022597"/>
    </source>
</evidence>
<evidence type="ECO:0000256" key="2">
    <source>
        <dbReference type="ARBA" id="ARBA00022553"/>
    </source>
</evidence>
<dbReference type="InterPro" id="IPR002178">
    <property type="entry name" value="PTS_EIIA_type-2_dom"/>
</dbReference>
<evidence type="ECO:0000256" key="5">
    <source>
        <dbReference type="ARBA" id="ARBA00022683"/>
    </source>
</evidence>
<dbReference type="Pfam" id="PF00359">
    <property type="entry name" value="PTS_EIIA_2"/>
    <property type="match status" value="1"/>
</dbReference>
<dbReference type="RefSeq" id="WP_046325323.1">
    <property type="nucleotide sequence ID" value="NZ_JBHTMT010000005.1"/>
</dbReference>
<dbReference type="GO" id="GO:0009401">
    <property type="term" value="P:phosphoenolpyruvate-dependent sugar phosphotransferase system"/>
    <property type="evidence" value="ECO:0007669"/>
    <property type="project" value="UniProtKB-KW"/>
</dbReference>
<dbReference type="GO" id="GO:0016020">
    <property type="term" value="C:membrane"/>
    <property type="evidence" value="ECO:0007669"/>
    <property type="project" value="InterPro"/>
</dbReference>
<gene>
    <name evidence="7" type="ORF">JF74_13730</name>
</gene>
<dbReference type="CDD" id="cd00211">
    <property type="entry name" value="PTS_IIA_fru"/>
    <property type="match status" value="1"/>
</dbReference>
<evidence type="ECO:0000256" key="1">
    <source>
        <dbReference type="ARBA" id="ARBA00022448"/>
    </source>
</evidence>
<name>A0A0F4LD89_9LACO</name>
<reference evidence="7 8" key="1">
    <citation type="submission" date="2015-01" db="EMBL/GenBank/DDBJ databases">
        <title>Comparative genomics of the lactic acid bacteria isolated from the honey bee gut.</title>
        <authorList>
            <person name="Ellegaard K.M."/>
            <person name="Tamarit D."/>
            <person name="Javelind E."/>
            <person name="Olofsson T."/>
            <person name="Andersson S.G."/>
            <person name="Vasquez A."/>
        </authorList>
    </citation>
    <scope>NUCLEOTIDE SEQUENCE [LARGE SCALE GENOMIC DNA]</scope>
    <source>
        <strain evidence="7 8">Hma8</strain>
    </source>
</reference>
<dbReference type="InterPro" id="IPR051541">
    <property type="entry name" value="PTS_SugarTrans_NitroReg"/>
</dbReference>
<dbReference type="PANTHER" id="PTHR47738">
    <property type="entry name" value="PTS SYSTEM FRUCTOSE-LIKE EIIA COMPONENT-RELATED"/>
    <property type="match status" value="1"/>
</dbReference>
<dbReference type="STRING" id="1218507.JF74_13730"/>
<evidence type="ECO:0000313" key="7">
    <source>
        <dbReference type="EMBL" id="KJY56293.1"/>
    </source>
</evidence>
<dbReference type="GO" id="GO:0030295">
    <property type="term" value="F:protein kinase activator activity"/>
    <property type="evidence" value="ECO:0007669"/>
    <property type="project" value="TreeGrafter"/>
</dbReference>
<keyword evidence="5" id="KW-0598">Phosphotransferase system</keyword>
<evidence type="ECO:0000259" key="6">
    <source>
        <dbReference type="PROSITE" id="PS51094"/>
    </source>
</evidence>
<dbReference type="AlphaFoldDB" id="A0A0F4LD89"/>
<dbReference type="InterPro" id="IPR004715">
    <property type="entry name" value="PTS_IIA_fruc"/>
</dbReference>
<dbReference type="PROSITE" id="PS51094">
    <property type="entry name" value="PTS_EIIA_TYPE_2"/>
    <property type="match status" value="1"/>
</dbReference>
<comment type="caution">
    <text evidence="7">The sequence shown here is derived from an EMBL/GenBank/DDBJ whole genome shotgun (WGS) entry which is preliminary data.</text>
</comment>
<dbReference type="PATRIC" id="fig|1218507.3.peg.1556"/>
<feature type="domain" description="PTS EIIA type-2" evidence="6">
    <location>
        <begin position="1"/>
        <end position="146"/>
    </location>
</feature>
<keyword evidence="1" id="KW-0813">Transport</keyword>
<dbReference type="NCBIfam" id="TIGR00848">
    <property type="entry name" value="fruA"/>
    <property type="match status" value="1"/>
</dbReference>
<dbReference type="Gene3D" id="3.40.930.10">
    <property type="entry name" value="Mannitol-specific EII, Chain A"/>
    <property type="match status" value="1"/>
</dbReference>
<evidence type="ECO:0000313" key="8">
    <source>
        <dbReference type="Proteomes" id="UP000033531"/>
    </source>
</evidence>
<dbReference type="SUPFAM" id="SSF55804">
    <property type="entry name" value="Phoshotransferase/anion transport protein"/>
    <property type="match status" value="1"/>
</dbReference>
<accession>A0A0F4LD89</accession>
<protein>
    <submittedName>
        <fullName evidence="7">PTS Fru IIA</fullName>
    </submittedName>
</protein>
<dbReference type="GO" id="GO:0008982">
    <property type="term" value="F:protein-N(PI)-phosphohistidine-sugar phosphotransferase activity"/>
    <property type="evidence" value="ECO:0007669"/>
    <property type="project" value="InterPro"/>
</dbReference>
<keyword evidence="4" id="KW-0808">Transferase</keyword>
<dbReference type="InterPro" id="IPR016152">
    <property type="entry name" value="PTrfase/Anion_transptr"/>
</dbReference>
<evidence type="ECO:0000256" key="4">
    <source>
        <dbReference type="ARBA" id="ARBA00022679"/>
    </source>
</evidence>
<proteinExistence type="predicted"/>
<sequence length="149" mass="16864">MKFSADDVFLDVNEASVEDFLQYAAKAAYDAGYTNDIEKLDQSFLAREQEFSTGLEDGFAIPHAKTTAVKKPGFLYFRLSQPLNWKTYDKKPVTDVFALMVPPENAGDKHLQMLANLSTALLEKDFKEKLRNLSSKEMIAQFINEKIGE</sequence>
<keyword evidence="3" id="KW-0762">Sugar transport</keyword>
<dbReference type="Proteomes" id="UP000033531">
    <property type="component" value="Unassembled WGS sequence"/>
</dbReference>
<keyword evidence="2" id="KW-0597">Phosphoprotein</keyword>
<dbReference type="PANTHER" id="PTHR47738:SF1">
    <property type="entry name" value="NITROGEN REGULATORY PROTEIN"/>
    <property type="match status" value="1"/>
</dbReference>
<organism evidence="7 8">
    <name type="scientific">Lactobacillus melliventris</name>
    <dbReference type="NCBI Taxonomy" id="1218507"/>
    <lineage>
        <taxon>Bacteria</taxon>
        <taxon>Bacillati</taxon>
        <taxon>Bacillota</taxon>
        <taxon>Bacilli</taxon>
        <taxon>Lactobacillales</taxon>
        <taxon>Lactobacillaceae</taxon>
        <taxon>Lactobacillus</taxon>
    </lineage>
</organism>
<dbReference type="HOGENOM" id="CLU_072531_5_1_9"/>